<dbReference type="InterPro" id="IPR020908">
    <property type="entry name" value="UPF0738"/>
</dbReference>
<sequence length="121" mass="14004">MKKMMPVMSAVIENETLMLKVDETNSLVDVIPKEQMLVDSDQFSFVYILEINEEYTYLVLTAEIWQILKEAVNQSLSVVLTNHKDSLTLPMFNEELNYLIENIKGNSNYGEEMVEKVESTF</sequence>
<evidence type="ECO:0000313" key="2">
    <source>
        <dbReference type="Proteomes" id="UP000789845"/>
    </source>
</evidence>
<keyword evidence="2" id="KW-1185">Reference proteome</keyword>
<comment type="caution">
    <text evidence="1">The sequence shown here is derived from an EMBL/GenBank/DDBJ whole genome shotgun (WGS) entry which is preliminary data.</text>
</comment>
<name>A0A9C7GDD8_9BACI</name>
<dbReference type="Pfam" id="PF19785">
    <property type="entry name" value="UPF0738"/>
    <property type="match status" value="1"/>
</dbReference>
<dbReference type="AlphaFoldDB" id="A0A9C7GDD8"/>
<dbReference type="Proteomes" id="UP000789845">
    <property type="component" value="Unassembled WGS sequence"/>
</dbReference>
<protein>
    <submittedName>
        <fullName evidence="1">Uncharacterized protein</fullName>
    </submittedName>
</protein>
<evidence type="ECO:0000313" key="1">
    <source>
        <dbReference type="EMBL" id="CAG9610469.1"/>
    </source>
</evidence>
<organism evidence="1 2">
    <name type="scientific">Pseudoneobacillus rhizosphaerae</name>
    <dbReference type="NCBI Taxonomy" id="2880968"/>
    <lineage>
        <taxon>Bacteria</taxon>
        <taxon>Bacillati</taxon>
        <taxon>Bacillota</taxon>
        <taxon>Bacilli</taxon>
        <taxon>Bacillales</taxon>
        <taxon>Bacillaceae</taxon>
        <taxon>Pseudoneobacillus</taxon>
    </lineage>
</organism>
<accession>A0A9C7GDD8</accession>
<proteinExistence type="predicted"/>
<dbReference type="EMBL" id="CAKJTG010000037">
    <property type="protein sequence ID" value="CAG9610469.1"/>
    <property type="molecule type" value="Genomic_DNA"/>
</dbReference>
<gene>
    <name evidence="1" type="ORF">NEOCIP111885_04243</name>
</gene>
<reference evidence="1" key="1">
    <citation type="submission" date="2021-10" db="EMBL/GenBank/DDBJ databases">
        <authorList>
            <person name="Criscuolo A."/>
        </authorList>
    </citation>
    <scope>NUCLEOTIDE SEQUENCE</scope>
    <source>
        <strain evidence="1">CIP111885</strain>
    </source>
</reference>